<evidence type="ECO:0000256" key="11">
    <source>
        <dbReference type="PROSITE-ProRule" id="PRU01360"/>
    </source>
</evidence>
<evidence type="ECO:0000256" key="8">
    <source>
        <dbReference type="ARBA" id="ARBA00023077"/>
    </source>
</evidence>
<reference evidence="15" key="2">
    <citation type="submission" date="2015-03" db="EMBL/GenBank/DDBJ databases">
        <title>Genome sequence of Pseudoalteromonas citrea.</title>
        <authorList>
            <person name="Xie B.-B."/>
            <person name="Rong J.-C."/>
            <person name="Qin Q.-L."/>
            <person name="Zhang Y.-Z."/>
        </authorList>
    </citation>
    <scope>NUCLEOTIDE SEQUENCE</scope>
    <source>
        <strain evidence="15">DSM 8771</strain>
    </source>
</reference>
<evidence type="ECO:0000256" key="3">
    <source>
        <dbReference type="ARBA" id="ARBA00022452"/>
    </source>
</evidence>
<dbReference type="AlphaFoldDB" id="A0AAD4AHY9"/>
<keyword evidence="5 11" id="KW-0812">Transmembrane</keyword>
<evidence type="ECO:0000256" key="4">
    <source>
        <dbReference type="ARBA" id="ARBA00022496"/>
    </source>
</evidence>
<dbReference type="EMBL" id="AHBZ03000021">
    <property type="protein sequence ID" value="KAF7769910.1"/>
    <property type="molecule type" value="Genomic_DNA"/>
</dbReference>
<keyword evidence="9 11" id="KW-0472">Membrane</keyword>
<comment type="subcellular location">
    <subcellularLocation>
        <location evidence="1 11">Cell outer membrane</location>
        <topology evidence="1 11">Multi-pass membrane protein</topology>
    </subcellularLocation>
</comment>
<evidence type="ECO:0000256" key="5">
    <source>
        <dbReference type="ARBA" id="ARBA00022692"/>
    </source>
</evidence>
<keyword evidence="6" id="KW-0408">Iron</keyword>
<evidence type="ECO:0000256" key="1">
    <source>
        <dbReference type="ARBA" id="ARBA00004571"/>
    </source>
</evidence>
<sequence>MCFVPIDIFGMVLHLNYTLVQQLNDLQYKSMEMTKSLALNFILSSIVVGIYSEDCRAGQEPIEIIEVHAQKRAQSINEVSIAVSHVTGVQLEKRGIKDATELGHFVANMKISQNAAEGTPPAVNIRGVGLIDYNTANTSPVAMYLDGASVGSANNQLVDLFDIEQVEVLKGPQGTLFGRNSTGGAILIRSARPDAGSYGYVTGGIGTDNWQKLQGAYNHELSPESAFRAAFSHTKYEYTSYNLFEPSPEAGLEQNNARLSYLGEWDSVSLYFKAHYSHWNGIVQPVGNIGIYSDPVNLVTCSAAVASQGGCVDQFGFNDGSGDFWAVSVNNDSPHHSIGKGWTAEVNWDIDDNSTLVWLNAFNRLDRSHAFNCDGSPAKLCEGSLGLKAELLNNELRYHKKIGKDHLTAGIFLFEERLYQDNYNDLGRDLRGTPFGAASAMFFYDNDIKTKVAALFTQYEWQWLPSTRITAGVRYSDESVEYDSVSMINSVVDQTKPEGLLMPFYHVIGESDDNGLSGKVAINYDFSADRMVYYSFSNGNKSGGYNGGYLSSPEQAKNADYGPESLNAHEVGTKLTLSGMGVKLSGALFYYDYQDQQVFMNQPASEPGLPPIQLLENVASSTIYGAEADIEYKINTAIMLNIGIGFIPHAEFENYTDPLGITLSNKRLPFTSEINANAQLSYEYMLDEADVVTTIGVDYQSEYYFDQNQNPYAMQTGYALWHFNTQYRTQNWQANIWAKNVFDREYSHLKFDLSQFLGMLEDFKGEGRRVGLDFTYRF</sequence>
<dbReference type="InterPro" id="IPR039426">
    <property type="entry name" value="TonB-dep_rcpt-like"/>
</dbReference>
<evidence type="ECO:0000256" key="7">
    <source>
        <dbReference type="ARBA" id="ARBA00023065"/>
    </source>
</evidence>
<evidence type="ECO:0000313" key="15">
    <source>
        <dbReference type="EMBL" id="KAF7769910.1"/>
    </source>
</evidence>
<dbReference type="InterPro" id="IPR036942">
    <property type="entry name" value="Beta-barrel_TonB_sf"/>
</dbReference>
<comment type="similarity">
    <text evidence="11 12">Belongs to the TonB-dependent receptor family.</text>
</comment>
<dbReference type="InterPro" id="IPR000531">
    <property type="entry name" value="Beta-barrel_TonB"/>
</dbReference>
<keyword evidence="10 11" id="KW-0998">Cell outer membrane</keyword>
<evidence type="ECO:0000256" key="9">
    <source>
        <dbReference type="ARBA" id="ARBA00023136"/>
    </source>
</evidence>
<dbReference type="GO" id="GO:0009279">
    <property type="term" value="C:cell outer membrane"/>
    <property type="evidence" value="ECO:0007669"/>
    <property type="project" value="UniProtKB-SubCell"/>
</dbReference>
<comment type="caution">
    <text evidence="15">The sequence shown here is derived from an EMBL/GenBank/DDBJ whole genome shotgun (WGS) entry which is preliminary data.</text>
</comment>
<proteinExistence type="inferred from homology"/>
<evidence type="ECO:0000259" key="13">
    <source>
        <dbReference type="Pfam" id="PF00593"/>
    </source>
</evidence>
<evidence type="ECO:0000259" key="14">
    <source>
        <dbReference type="Pfam" id="PF07715"/>
    </source>
</evidence>
<evidence type="ECO:0000256" key="6">
    <source>
        <dbReference type="ARBA" id="ARBA00023004"/>
    </source>
</evidence>
<evidence type="ECO:0000256" key="2">
    <source>
        <dbReference type="ARBA" id="ARBA00022448"/>
    </source>
</evidence>
<evidence type="ECO:0000313" key="16">
    <source>
        <dbReference type="Proteomes" id="UP000016487"/>
    </source>
</evidence>
<keyword evidence="2 11" id="KW-0813">Transport</keyword>
<organism evidence="15 16">
    <name type="scientific">Pseudoalteromonas citrea</name>
    <dbReference type="NCBI Taxonomy" id="43655"/>
    <lineage>
        <taxon>Bacteria</taxon>
        <taxon>Pseudomonadati</taxon>
        <taxon>Pseudomonadota</taxon>
        <taxon>Gammaproteobacteria</taxon>
        <taxon>Alteromonadales</taxon>
        <taxon>Pseudoalteromonadaceae</taxon>
        <taxon>Pseudoalteromonas</taxon>
    </lineage>
</organism>
<keyword evidence="4" id="KW-0410">Iron transport</keyword>
<gene>
    <name evidence="15" type="ORF">PCIT_a2834</name>
</gene>
<accession>A0AAD4AHY9</accession>
<feature type="domain" description="TonB-dependent receptor-like beta-barrel" evidence="13">
    <location>
        <begin position="322"/>
        <end position="741"/>
    </location>
</feature>
<dbReference type="PROSITE" id="PS52016">
    <property type="entry name" value="TONB_DEPENDENT_REC_3"/>
    <property type="match status" value="1"/>
</dbReference>
<dbReference type="PANTHER" id="PTHR32552">
    <property type="entry name" value="FERRICHROME IRON RECEPTOR-RELATED"/>
    <property type="match status" value="1"/>
</dbReference>
<feature type="domain" description="TonB-dependent receptor plug" evidence="14">
    <location>
        <begin position="77"/>
        <end position="185"/>
    </location>
</feature>
<keyword evidence="7" id="KW-0406">Ion transport</keyword>
<dbReference type="SUPFAM" id="SSF56935">
    <property type="entry name" value="Porins"/>
    <property type="match status" value="1"/>
</dbReference>
<dbReference type="InterPro" id="IPR012910">
    <property type="entry name" value="Plug_dom"/>
</dbReference>
<dbReference type="PANTHER" id="PTHR32552:SF81">
    <property type="entry name" value="TONB-DEPENDENT OUTER MEMBRANE RECEPTOR"/>
    <property type="match status" value="1"/>
</dbReference>
<dbReference type="Pfam" id="PF00593">
    <property type="entry name" value="TonB_dep_Rec_b-barrel"/>
    <property type="match status" value="1"/>
</dbReference>
<dbReference type="GO" id="GO:0006826">
    <property type="term" value="P:iron ion transport"/>
    <property type="evidence" value="ECO:0007669"/>
    <property type="project" value="UniProtKB-KW"/>
</dbReference>
<name>A0AAD4AHY9_9GAMM</name>
<keyword evidence="8 12" id="KW-0798">TonB box</keyword>
<dbReference type="Proteomes" id="UP000016487">
    <property type="component" value="Unassembled WGS sequence"/>
</dbReference>
<dbReference type="Gene3D" id="2.40.170.20">
    <property type="entry name" value="TonB-dependent receptor, beta-barrel domain"/>
    <property type="match status" value="1"/>
</dbReference>
<evidence type="ECO:0000256" key="12">
    <source>
        <dbReference type="RuleBase" id="RU003357"/>
    </source>
</evidence>
<dbReference type="Pfam" id="PF07715">
    <property type="entry name" value="Plug"/>
    <property type="match status" value="1"/>
</dbReference>
<protein>
    <submittedName>
        <fullName evidence="15">Iron complex outermembrane recepter protein</fullName>
    </submittedName>
</protein>
<reference evidence="15" key="1">
    <citation type="journal article" date="2012" name="J. Bacteriol.">
        <title>Genome sequences of type strains of seven species of the marine bacterium Pseudoalteromonas.</title>
        <authorList>
            <person name="Xie B.B."/>
            <person name="Shu Y.L."/>
            <person name="Qin Q.L."/>
            <person name="Rong J.C."/>
            <person name="Zhang X.Y."/>
            <person name="Chen X.L."/>
            <person name="Shi M."/>
            <person name="He H.L."/>
            <person name="Zhou B.C."/>
            <person name="Zhang Y.Z."/>
        </authorList>
    </citation>
    <scope>NUCLEOTIDE SEQUENCE</scope>
    <source>
        <strain evidence="15">DSM 8771</strain>
    </source>
</reference>
<keyword evidence="3 11" id="KW-1134">Transmembrane beta strand</keyword>
<evidence type="ECO:0000256" key="10">
    <source>
        <dbReference type="ARBA" id="ARBA00023237"/>
    </source>
</evidence>